<evidence type="ECO:0000256" key="13">
    <source>
        <dbReference type="ARBA" id="ARBA00048503"/>
    </source>
</evidence>
<dbReference type="Gene3D" id="2.160.20.10">
    <property type="entry name" value="Single-stranded right-handed beta-helix, Pectin lyase-like"/>
    <property type="match status" value="1"/>
</dbReference>
<evidence type="ECO:0000256" key="9">
    <source>
        <dbReference type="ARBA" id="ARBA00022964"/>
    </source>
</evidence>
<dbReference type="GO" id="GO:0046872">
    <property type="term" value="F:metal ion binding"/>
    <property type="evidence" value="ECO:0007669"/>
    <property type="project" value="UniProtKB-KW"/>
</dbReference>
<dbReference type="SUPFAM" id="SSF51126">
    <property type="entry name" value="Pectin lyase-like"/>
    <property type="match status" value="1"/>
</dbReference>
<gene>
    <name evidence="17" type="ORF">TIFTF001_007231</name>
</gene>
<keyword evidence="6" id="KW-0134">Cell wall</keyword>
<evidence type="ECO:0000256" key="15">
    <source>
        <dbReference type="RuleBase" id="RU361169"/>
    </source>
</evidence>
<accession>A0AA88DGC4</accession>
<dbReference type="FunFam" id="2.60.120.330:FF:000023">
    <property type="entry name" value="Feruloyl CoA ortho-hydroxylase 1"/>
    <property type="match status" value="1"/>
</dbReference>
<comment type="pathway">
    <text evidence="3">Phenylpropanoid metabolism.</text>
</comment>
<dbReference type="Gene3D" id="2.60.120.330">
    <property type="entry name" value="B-lactam Antibiotic, Isopenicillin N Synthase, Chain"/>
    <property type="match status" value="1"/>
</dbReference>
<dbReference type="GO" id="GO:0004650">
    <property type="term" value="F:polygalacturonase activity"/>
    <property type="evidence" value="ECO:0007669"/>
    <property type="project" value="InterPro"/>
</dbReference>
<organism evidence="17 18">
    <name type="scientific">Ficus carica</name>
    <name type="common">Common fig</name>
    <dbReference type="NCBI Taxonomy" id="3494"/>
    <lineage>
        <taxon>Eukaryota</taxon>
        <taxon>Viridiplantae</taxon>
        <taxon>Streptophyta</taxon>
        <taxon>Embryophyta</taxon>
        <taxon>Tracheophyta</taxon>
        <taxon>Spermatophyta</taxon>
        <taxon>Magnoliopsida</taxon>
        <taxon>eudicotyledons</taxon>
        <taxon>Gunneridae</taxon>
        <taxon>Pentapetalae</taxon>
        <taxon>rosids</taxon>
        <taxon>fabids</taxon>
        <taxon>Rosales</taxon>
        <taxon>Moraceae</taxon>
        <taxon>Ficeae</taxon>
        <taxon>Ficus</taxon>
    </lineage>
</organism>
<evidence type="ECO:0000256" key="6">
    <source>
        <dbReference type="ARBA" id="ARBA00022512"/>
    </source>
</evidence>
<dbReference type="Proteomes" id="UP001187192">
    <property type="component" value="Unassembled WGS sequence"/>
</dbReference>
<keyword evidence="12 15" id="KW-0326">Glycosidase</keyword>
<dbReference type="InterPro" id="IPR044861">
    <property type="entry name" value="IPNS-like_FE2OG_OXY"/>
</dbReference>
<evidence type="ECO:0000256" key="1">
    <source>
        <dbReference type="ARBA" id="ARBA00001961"/>
    </source>
</evidence>
<sequence length="616" mass="67938">MATETSTTFLYPTDHVTDFVVNKGNGTKGLSETGIKTIPKQYIQPLEERTMNNVMVGESIPIIDVSNWDDPKVASSIWDAAEKWGFFQIINHGVPIEVLDNVKEATCRFFDLPAEEKNKYSKENTVSNNVRYSTSFVPHVEKALEWKDYLSLFYVNEEETSRLWPSVCKDQVLEYMNQSQKVISQLLRVLMKGLNVTEIDSEKEKLLSGSRRFNLNYYPICPNPELTVGVGRHSDVSTFTVLLQDDIGGLYVRVEAKDSWVHVTPVKGSLVINIGDALQIFSNGRYRSIEHRVAANGASNRISVPIFVNPRPTDIISPLPEVLATTGEKPIYKPVLTSSATPRSLMSGAKDTTLASHRRQAGAFRGHIFNGSLRRGLQETAGGQIFDVTKYGAVANNDSKDIVQGNVKATTDISSGGWFSFEQVNGLLITGGGTFDGQVTRVYDVSNAIVEGIISLNSKWFHLFVYKCKNITLNNFKITAPAESPNTDGIHISASSFVNISNTAIGTGDDCIGIVQDSHNVLITNVTCGPGHGISFCLEQPSKWKITDVHVRNINGTATSKVSISLECSSLFPCEVVEMATSIFHDRFCMLKRQRHAIWLVKPSTLSSKGPTVPSD</sequence>
<keyword evidence="18" id="KW-1185">Reference proteome</keyword>
<proteinExistence type="inferred from homology"/>
<evidence type="ECO:0000256" key="3">
    <source>
        <dbReference type="ARBA" id="ARBA00004918"/>
    </source>
</evidence>
<dbReference type="AlphaFoldDB" id="A0AA88DGC4"/>
<dbReference type="PROSITE" id="PS51471">
    <property type="entry name" value="FE2OG_OXY"/>
    <property type="match status" value="1"/>
</dbReference>
<comment type="subcellular location">
    <subcellularLocation>
        <location evidence="2">Secreted</location>
        <location evidence="2">Cell wall</location>
    </subcellularLocation>
</comment>
<reference evidence="17" key="1">
    <citation type="submission" date="2023-07" db="EMBL/GenBank/DDBJ databases">
        <title>draft genome sequence of fig (Ficus carica).</title>
        <authorList>
            <person name="Takahashi T."/>
            <person name="Nishimura K."/>
        </authorList>
    </citation>
    <scope>NUCLEOTIDE SEQUENCE</scope>
</reference>
<dbReference type="GO" id="GO:0009805">
    <property type="term" value="P:coumarin biosynthetic process"/>
    <property type="evidence" value="ECO:0007669"/>
    <property type="project" value="UniProtKB-ARBA"/>
</dbReference>
<dbReference type="InterPro" id="IPR005123">
    <property type="entry name" value="Oxoglu/Fe-dep_dioxygenase_dom"/>
</dbReference>
<evidence type="ECO:0000256" key="8">
    <source>
        <dbReference type="ARBA" id="ARBA00022801"/>
    </source>
</evidence>
<evidence type="ECO:0000256" key="10">
    <source>
        <dbReference type="ARBA" id="ARBA00023002"/>
    </source>
</evidence>
<protein>
    <recommendedName>
        <fullName evidence="16">Fe2OG dioxygenase domain-containing protein</fullName>
    </recommendedName>
</protein>
<evidence type="ECO:0000256" key="11">
    <source>
        <dbReference type="ARBA" id="ARBA00023004"/>
    </source>
</evidence>
<dbReference type="InterPro" id="IPR000743">
    <property type="entry name" value="Glyco_hydro_28"/>
</dbReference>
<evidence type="ECO:0000313" key="18">
    <source>
        <dbReference type="Proteomes" id="UP001187192"/>
    </source>
</evidence>
<evidence type="ECO:0000259" key="16">
    <source>
        <dbReference type="PROSITE" id="PS51471"/>
    </source>
</evidence>
<evidence type="ECO:0000256" key="2">
    <source>
        <dbReference type="ARBA" id="ARBA00004191"/>
    </source>
</evidence>
<name>A0AA88DGC4_FICCA</name>
<keyword evidence="8 15" id="KW-0378">Hydrolase</keyword>
<keyword evidence="6" id="KW-0964">Secreted</keyword>
<evidence type="ECO:0000313" key="17">
    <source>
        <dbReference type="EMBL" id="GMN37944.1"/>
    </source>
</evidence>
<comment type="catalytic activity">
    <reaction evidence="14">
        <text>(E)-4-coumaroyl-CoA + 2-oxoglutarate + O2 = (E)-2,4-dihydroxycinnamoyl-CoA + succinate + CO2</text>
        <dbReference type="Rhea" id="RHEA:57868"/>
        <dbReference type="ChEBI" id="CHEBI:15379"/>
        <dbReference type="ChEBI" id="CHEBI:16526"/>
        <dbReference type="ChEBI" id="CHEBI:16810"/>
        <dbReference type="ChEBI" id="CHEBI:30031"/>
        <dbReference type="ChEBI" id="CHEBI:85008"/>
        <dbReference type="ChEBI" id="CHEBI:142398"/>
        <dbReference type="EC" id="1.14.11.62"/>
    </reaction>
</comment>
<comment type="similarity">
    <text evidence="4">Belongs to the iron/ascorbate-dependent oxidoreductase family.</text>
</comment>
<evidence type="ECO:0000256" key="7">
    <source>
        <dbReference type="ARBA" id="ARBA00022723"/>
    </source>
</evidence>
<dbReference type="PANTHER" id="PTHR10209:SF243">
    <property type="entry name" value="FERULOYL COA ORTHO-HYDROXYLASE 1-RELATED"/>
    <property type="match status" value="1"/>
</dbReference>
<dbReference type="EMBL" id="BTGU01000007">
    <property type="protein sequence ID" value="GMN37944.1"/>
    <property type="molecule type" value="Genomic_DNA"/>
</dbReference>
<dbReference type="InterPro" id="IPR026992">
    <property type="entry name" value="DIOX_N"/>
</dbReference>
<evidence type="ECO:0000256" key="5">
    <source>
        <dbReference type="ARBA" id="ARBA00008834"/>
    </source>
</evidence>
<dbReference type="GO" id="GO:0005975">
    <property type="term" value="P:carbohydrate metabolic process"/>
    <property type="evidence" value="ECO:0007669"/>
    <property type="project" value="InterPro"/>
</dbReference>
<comment type="similarity">
    <text evidence="5 15">Belongs to the glycosyl hydrolase 28 family.</text>
</comment>
<dbReference type="Pfam" id="PF03171">
    <property type="entry name" value="2OG-FeII_Oxy"/>
    <property type="match status" value="1"/>
</dbReference>
<keyword evidence="9" id="KW-0223">Dioxygenase</keyword>
<feature type="domain" description="Fe2OG dioxygenase" evidence="16">
    <location>
        <begin position="208"/>
        <end position="310"/>
    </location>
</feature>
<keyword evidence="11" id="KW-0408">Iron</keyword>
<dbReference type="PANTHER" id="PTHR10209">
    <property type="entry name" value="OXIDOREDUCTASE, 2OG-FE II OXYGENASE FAMILY PROTEIN"/>
    <property type="match status" value="1"/>
</dbReference>
<evidence type="ECO:0000256" key="4">
    <source>
        <dbReference type="ARBA" id="ARBA00008056"/>
    </source>
</evidence>
<dbReference type="InterPro" id="IPR027443">
    <property type="entry name" value="IPNS-like_sf"/>
</dbReference>
<keyword evidence="10" id="KW-0560">Oxidoreductase</keyword>
<evidence type="ECO:0000256" key="12">
    <source>
        <dbReference type="ARBA" id="ARBA00023295"/>
    </source>
</evidence>
<comment type="cofactor">
    <cofactor evidence="1">
        <name>L-ascorbate</name>
        <dbReference type="ChEBI" id="CHEBI:38290"/>
    </cofactor>
</comment>
<comment type="catalytic activity">
    <reaction evidence="13">
        <text>(E)-feruloyl-CoA + 2-oxoglutarate + O2 = (E)-6-hydroxyferuloyl-CoA + succinate + CO2</text>
        <dbReference type="Rhea" id="RHEA:57856"/>
        <dbReference type="ChEBI" id="CHEBI:15379"/>
        <dbReference type="ChEBI" id="CHEBI:16526"/>
        <dbReference type="ChEBI" id="CHEBI:16810"/>
        <dbReference type="ChEBI" id="CHEBI:30031"/>
        <dbReference type="ChEBI" id="CHEBI:87305"/>
        <dbReference type="ChEBI" id="CHEBI:142390"/>
        <dbReference type="EC" id="1.14.11.61"/>
    </reaction>
</comment>
<dbReference type="SUPFAM" id="SSF51197">
    <property type="entry name" value="Clavaminate synthase-like"/>
    <property type="match status" value="1"/>
</dbReference>
<keyword evidence="7" id="KW-0479">Metal-binding</keyword>
<dbReference type="InterPro" id="IPR011050">
    <property type="entry name" value="Pectin_lyase_fold/virulence"/>
</dbReference>
<comment type="caution">
    <text evidence="17">The sequence shown here is derived from an EMBL/GenBank/DDBJ whole genome shotgun (WGS) entry which is preliminary data.</text>
</comment>
<dbReference type="InterPro" id="IPR012334">
    <property type="entry name" value="Pectin_lyas_fold"/>
</dbReference>
<dbReference type="GO" id="GO:0102312">
    <property type="term" value="F:4-coumaroyl 2'-hydroxylase activity"/>
    <property type="evidence" value="ECO:0007669"/>
    <property type="project" value="UniProtKB-EC"/>
</dbReference>
<dbReference type="Pfam" id="PF14226">
    <property type="entry name" value="DIOX_N"/>
    <property type="match status" value="1"/>
</dbReference>
<dbReference type="Pfam" id="PF00295">
    <property type="entry name" value="Glyco_hydro_28"/>
    <property type="match status" value="1"/>
</dbReference>
<evidence type="ECO:0000256" key="14">
    <source>
        <dbReference type="ARBA" id="ARBA00049557"/>
    </source>
</evidence>